<evidence type="ECO:0000313" key="3">
    <source>
        <dbReference type="Proteomes" id="UP000249396"/>
    </source>
</evidence>
<organism evidence="2 3">
    <name type="scientific">Candidatus Methylumidiphilus alinenensis</name>
    <dbReference type="NCBI Taxonomy" id="2202197"/>
    <lineage>
        <taxon>Bacteria</taxon>
        <taxon>Pseudomonadati</taxon>
        <taxon>Pseudomonadota</taxon>
        <taxon>Gammaproteobacteria</taxon>
        <taxon>Methylococcales</taxon>
        <taxon>Candidatus Methylumidiphilus</taxon>
    </lineage>
</organism>
<feature type="region of interest" description="Disordered" evidence="1">
    <location>
        <begin position="1"/>
        <end position="24"/>
    </location>
</feature>
<dbReference type="AlphaFoldDB" id="A0A2W4TAL4"/>
<protein>
    <submittedName>
        <fullName evidence="2">Uncharacterized protein</fullName>
    </submittedName>
</protein>
<dbReference type="Proteomes" id="UP000249396">
    <property type="component" value="Unassembled WGS sequence"/>
</dbReference>
<comment type="caution">
    <text evidence="2">The sequence shown here is derived from an EMBL/GenBank/DDBJ whole genome shotgun (WGS) entry which is preliminary data.</text>
</comment>
<sequence>MGHATKPDSTDLKTFESENMNKRTEYQREYMRNYRAKERETRATAIQANPLADIGMTGFTDRQLEQLRGIVRGELETLLTPLTANNVNTVSKPASKLTATNVNRVNRLCRHCGKPFTGQSTKVYCADPCRKKAFRLRAKT</sequence>
<evidence type="ECO:0000256" key="1">
    <source>
        <dbReference type="SAM" id="MobiDB-lite"/>
    </source>
</evidence>
<reference evidence="2 3" key="1">
    <citation type="journal article" date="2018" name="Aquat. Microb. Ecol.">
        <title>Gammaproteobacterial methanotrophs dominate.</title>
        <authorList>
            <person name="Rissanen A.J."/>
            <person name="Saarenheimo J."/>
            <person name="Tiirola M."/>
            <person name="Peura S."/>
            <person name="Aalto S.L."/>
            <person name="Karvinen A."/>
            <person name="Nykanen H."/>
        </authorList>
    </citation>
    <scope>NUCLEOTIDE SEQUENCE [LARGE SCALE GENOMIC DNA]</scope>
    <source>
        <strain evidence="2">AMbin10</strain>
    </source>
</reference>
<gene>
    <name evidence="2" type="ORF">DM484_10835</name>
</gene>
<accession>A0A2W4TAL4</accession>
<evidence type="ECO:0000313" key="2">
    <source>
        <dbReference type="EMBL" id="PZN79787.1"/>
    </source>
</evidence>
<proteinExistence type="predicted"/>
<dbReference type="EMBL" id="QJPH01000292">
    <property type="protein sequence ID" value="PZN79787.1"/>
    <property type="molecule type" value="Genomic_DNA"/>
</dbReference>
<name>A0A2W4TAL4_9GAMM</name>